<keyword evidence="5 8" id="KW-0809">Transit peptide</keyword>
<evidence type="ECO:0000256" key="1">
    <source>
        <dbReference type="ARBA" id="ARBA00003470"/>
    </source>
</evidence>
<dbReference type="Proteomes" id="UP000033483">
    <property type="component" value="Unassembled WGS sequence"/>
</dbReference>
<comment type="caution">
    <text evidence="10">The sequence shown here is derived from an EMBL/GenBank/DDBJ whole genome shotgun (WGS) entry which is preliminary data.</text>
</comment>
<comment type="function">
    <text evidence="8">Mitochondrial mRNA stabilization factor.</text>
</comment>
<name>A0A0F4ZEQ4_9PEZI</name>
<evidence type="ECO:0000256" key="2">
    <source>
        <dbReference type="ARBA" id="ARBA00004443"/>
    </source>
</evidence>
<evidence type="ECO:0000256" key="8">
    <source>
        <dbReference type="RuleBase" id="RU367062"/>
    </source>
</evidence>
<comment type="function">
    <text evidence="1">Probable mitochondrial mRNA stabilization factor.</text>
</comment>
<reference evidence="10 11" key="1">
    <citation type="submission" date="2015-03" db="EMBL/GenBank/DDBJ databases">
        <authorList>
            <person name="Radwan O."/>
            <person name="Al-Naeli F.A."/>
            <person name="Rendon G.A."/>
            <person name="Fields C."/>
        </authorList>
    </citation>
    <scope>NUCLEOTIDE SEQUENCE [LARGE SCALE GENOMIC DNA]</scope>
    <source>
        <strain evidence="10">CR-DP1</strain>
    </source>
</reference>
<accession>A0A0F4ZEQ4</accession>
<dbReference type="InterPro" id="IPR043519">
    <property type="entry name" value="NT_sf"/>
</dbReference>
<dbReference type="GO" id="GO:0005743">
    <property type="term" value="C:mitochondrial inner membrane"/>
    <property type="evidence" value="ECO:0007669"/>
    <property type="project" value="UniProtKB-SubCell"/>
</dbReference>
<proteinExistence type="inferred from homology"/>
<keyword evidence="11" id="KW-1185">Reference proteome</keyword>
<dbReference type="AlphaFoldDB" id="A0A0F4ZEQ4"/>
<evidence type="ECO:0000313" key="11">
    <source>
        <dbReference type="Proteomes" id="UP000033483"/>
    </source>
</evidence>
<dbReference type="PANTHER" id="PTHR28087:SF1">
    <property type="entry name" value="ATPASE SYNTHESIS PROTEIN 25, MITOCHONDRIAL"/>
    <property type="match status" value="1"/>
</dbReference>
<organism evidence="10 11">
    <name type="scientific">Thielaviopsis punctulata</name>
    <dbReference type="NCBI Taxonomy" id="72032"/>
    <lineage>
        <taxon>Eukaryota</taxon>
        <taxon>Fungi</taxon>
        <taxon>Dikarya</taxon>
        <taxon>Ascomycota</taxon>
        <taxon>Pezizomycotina</taxon>
        <taxon>Sordariomycetes</taxon>
        <taxon>Hypocreomycetidae</taxon>
        <taxon>Microascales</taxon>
        <taxon>Ceratocystidaceae</taxon>
        <taxon>Thielaviopsis</taxon>
    </lineage>
</organism>
<protein>
    <recommendedName>
        <fullName evidence="8">ATPase synthesis protein 25</fullName>
    </recommendedName>
</protein>
<sequence>MLSRSALRIARSAGPHQLAAVGNVSARPLQRALLGPMLSWAGSSPAHIRAFSDSAPPSSSVSTETVTEAIDEQGKEGEEAVEATQESETDIEMELMAEDGENVPSNPDMPWYLQVDPPLQTPTHLGSAPPSPPTDSPAILEPLIKYAFEDMGLDDMTILDLRTFDPPPALGPNLIMLFGTARSERHLHVASARLVRWLRYNYHMEAAADGLIGAGELRTKLRRLRRKAKIMGSGTVLHRGGDDGISTGWICVNLGTVGNTVSEELRVDDAGKMSGFGGSTDGTTIVLQVMTESRRAELDLEGLWTRSLEGNRKMREKLMAPLDENYKPAMPNNWDKKLRRKRKRQQQHEHKAQNHSAKE</sequence>
<dbReference type="Gene3D" id="3.30.460.10">
    <property type="entry name" value="Beta Polymerase, domain 2"/>
    <property type="match status" value="1"/>
</dbReference>
<keyword evidence="6 8" id="KW-0496">Mitochondrion</keyword>
<gene>
    <name evidence="10" type="ORF">TD95_004143</name>
</gene>
<evidence type="ECO:0000256" key="9">
    <source>
        <dbReference type="SAM" id="MobiDB-lite"/>
    </source>
</evidence>
<dbReference type="GO" id="GO:0140053">
    <property type="term" value="P:mitochondrial gene expression"/>
    <property type="evidence" value="ECO:0007669"/>
    <property type="project" value="UniProtKB-UniRule"/>
</dbReference>
<evidence type="ECO:0000313" key="10">
    <source>
        <dbReference type="EMBL" id="KKA28997.1"/>
    </source>
</evidence>
<dbReference type="OrthoDB" id="107372at2759"/>
<keyword evidence="7 8" id="KW-0472">Membrane</keyword>
<evidence type="ECO:0000256" key="3">
    <source>
        <dbReference type="ARBA" id="ARBA00010787"/>
    </source>
</evidence>
<dbReference type="PANTHER" id="PTHR28087">
    <property type="entry name" value="ATPASE SYNTHESIS PROTEIN 25, MITOCHONDRIAL"/>
    <property type="match status" value="1"/>
</dbReference>
<keyword evidence="4 8" id="KW-0999">Mitochondrion inner membrane</keyword>
<dbReference type="EMBL" id="LAEV01001070">
    <property type="protein sequence ID" value="KKA28997.1"/>
    <property type="molecule type" value="Genomic_DNA"/>
</dbReference>
<evidence type="ECO:0000256" key="5">
    <source>
        <dbReference type="ARBA" id="ARBA00022946"/>
    </source>
</evidence>
<comment type="subcellular location">
    <subcellularLocation>
        <location evidence="2 8">Mitochondrion inner membrane</location>
        <topology evidence="2 8">Peripheral membrane protein</topology>
        <orientation evidence="2 8">Matrix side</orientation>
    </subcellularLocation>
</comment>
<feature type="compositionally biased region" description="Basic and acidic residues" evidence="9">
    <location>
        <begin position="346"/>
        <end position="359"/>
    </location>
</feature>
<evidence type="ECO:0000256" key="4">
    <source>
        <dbReference type="ARBA" id="ARBA00022792"/>
    </source>
</evidence>
<dbReference type="FunFam" id="3.30.460.10:FF:000044">
    <property type="entry name" value="ATPase synthesis protein 25, mitochondrial"/>
    <property type="match status" value="1"/>
</dbReference>
<feature type="region of interest" description="Disordered" evidence="9">
    <location>
        <begin position="321"/>
        <end position="359"/>
    </location>
</feature>
<dbReference type="GO" id="GO:0048255">
    <property type="term" value="P:mRNA stabilization"/>
    <property type="evidence" value="ECO:0007669"/>
    <property type="project" value="TreeGrafter"/>
</dbReference>
<evidence type="ECO:0000256" key="7">
    <source>
        <dbReference type="ARBA" id="ARBA00023136"/>
    </source>
</evidence>
<dbReference type="InterPro" id="IPR040152">
    <property type="entry name" value="Atp25"/>
</dbReference>
<comment type="similarity">
    <text evidence="3 8">Belongs to the ATP25 family.</text>
</comment>
<evidence type="ECO:0000256" key="6">
    <source>
        <dbReference type="ARBA" id="ARBA00023128"/>
    </source>
</evidence>